<gene>
    <name evidence="1" type="ORF">BGZ65_005357</name>
</gene>
<name>A0A9P6IK71_9FUNG</name>
<organism evidence="1 2">
    <name type="scientific">Modicella reniformis</name>
    <dbReference type="NCBI Taxonomy" id="1440133"/>
    <lineage>
        <taxon>Eukaryota</taxon>
        <taxon>Fungi</taxon>
        <taxon>Fungi incertae sedis</taxon>
        <taxon>Mucoromycota</taxon>
        <taxon>Mortierellomycotina</taxon>
        <taxon>Mortierellomycetes</taxon>
        <taxon>Mortierellales</taxon>
        <taxon>Mortierellaceae</taxon>
        <taxon>Modicella</taxon>
    </lineage>
</organism>
<proteinExistence type="predicted"/>
<evidence type="ECO:0000313" key="1">
    <source>
        <dbReference type="EMBL" id="KAF9930446.1"/>
    </source>
</evidence>
<sequence>MSTFEEENTCLAKLGGLAFKFDKTLEKTIMDSDGDTKCHNALRNIIHNRVKA</sequence>
<protein>
    <submittedName>
        <fullName evidence="1">Uncharacterized protein</fullName>
    </submittedName>
</protein>
<keyword evidence="2" id="KW-1185">Reference proteome</keyword>
<reference evidence="1" key="1">
    <citation type="journal article" date="2020" name="Fungal Divers.">
        <title>Resolving the Mortierellaceae phylogeny through synthesis of multi-gene phylogenetics and phylogenomics.</title>
        <authorList>
            <person name="Vandepol N."/>
            <person name="Liber J."/>
            <person name="Desiro A."/>
            <person name="Na H."/>
            <person name="Kennedy M."/>
            <person name="Barry K."/>
            <person name="Grigoriev I.V."/>
            <person name="Miller A.N."/>
            <person name="O'Donnell K."/>
            <person name="Stajich J.E."/>
            <person name="Bonito G."/>
        </authorList>
    </citation>
    <scope>NUCLEOTIDE SEQUENCE</scope>
    <source>
        <strain evidence="1">MES-2147</strain>
    </source>
</reference>
<evidence type="ECO:0000313" key="2">
    <source>
        <dbReference type="Proteomes" id="UP000749646"/>
    </source>
</evidence>
<dbReference type="Proteomes" id="UP000749646">
    <property type="component" value="Unassembled WGS sequence"/>
</dbReference>
<accession>A0A9P6IK71</accession>
<feature type="non-terminal residue" evidence="1">
    <location>
        <position position="52"/>
    </location>
</feature>
<dbReference type="EMBL" id="JAAAHW010010118">
    <property type="protein sequence ID" value="KAF9930446.1"/>
    <property type="molecule type" value="Genomic_DNA"/>
</dbReference>
<dbReference type="AlphaFoldDB" id="A0A9P6IK71"/>
<comment type="caution">
    <text evidence="1">The sequence shown here is derived from an EMBL/GenBank/DDBJ whole genome shotgun (WGS) entry which is preliminary data.</text>
</comment>